<evidence type="ECO:0000313" key="1">
    <source>
        <dbReference type="EMBL" id="GAA5179871.1"/>
    </source>
</evidence>
<proteinExistence type="predicted"/>
<dbReference type="EMBL" id="BAABJQ010000003">
    <property type="protein sequence ID" value="GAA5179871.1"/>
    <property type="molecule type" value="Genomic_DNA"/>
</dbReference>
<name>A0ABP9RM06_9ACTN</name>
<organism evidence="1 2">
    <name type="scientific">Rugosimonospora acidiphila</name>
    <dbReference type="NCBI Taxonomy" id="556531"/>
    <lineage>
        <taxon>Bacteria</taxon>
        <taxon>Bacillati</taxon>
        <taxon>Actinomycetota</taxon>
        <taxon>Actinomycetes</taxon>
        <taxon>Micromonosporales</taxon>
        <taxon>Micromonosporaceae</taxon>
        <taxon>Rugosimonospora</taxon>
    </lineage>
</organism>
<evidence type="ECO:0008006" key="3">
    <source>
        <dbReference type="Google" id="ProtNLM"/>
    </source>
</evidence>
<gene>
    <name evidence="1" type="ORF">GCM10023322_10870</name>
</gene>
<evidence type="ECO:0000313" key="2">
    <source>
        <dbReference type="Proteomes" id="UP001501570"/>
    </source>
</evidence>
<reference evidence="2" key="1">
    <citation type="journal article" date="2019" name="Int. J. Syst. Evol. Microbiol.">
        <title>The Global Catalogue of Microorganisms (GCM) 10K type strain sequencing project: providing services to taxonomists for standard genome sequencing and annotation.</title>
        <authorList>
            <consortium name="The Broad Institute Genomics Platform"/>
            <consortium name="The Broad Institute Genome Sequencing Center for Infectious Disease"/>
            <person name="Wu L."/>
            <person name="Ma J."/>
        </authorList>
    </citation>
    <scope>NUCLEOTIDE SEQUENCE [LARGE SCALE GENOMIC DNA]</scope>
    <source>
        <strain evidence="2">JCM 18304</strain>
    </source>
</reference>
<keyword evidence="2" id="KW-1185">Reference proteome</keyword>
<accession>A0ABP9RM06</accession>
<dbReference type="Proteomes" id="UP001501570">
    <property type="component" value="Unassembled WGS sequence"/>
</dbReference>
<sequence length="100" mass="10750">MPQACTLPTAAQPLRVAEFDELFATAVRGQRRLSPTVLRWELDPAAESAARDLTERESSCCSFFAFTLATATGQLLLDVRVPPAYVDVLDGLAARAEPAG</sequence>
<comment type="caution">
    <text evidence="1">The sequence shown here is derived from an EMBL/GenBank/DDBJ whole genome shotgun (WGS) entry which is preliminary data.</text>
</comment>
<protein>
    <recommendedName>
        <fullName evidence="3">Arsenate reductase</fullName>
    </recommendedName>
</protein>